<gene>
    <name evidence="1" type="ORF">SAMN05192529_10878</name>
</gene>
<keyword evidence="2" id="KW-1185">Reference proteome</keyword>
<accession>A0A1H3YI34</accession>
<protein>
    <submittedName>
        <fullName evidence="1">Uncharacterized protein</fullName>
    </submittedName>
</protein>
<sequence length="80" mass="9291">MPKIKVKSKIITSKDFGYYDTLCMLMGEKISSAYEDEKEEIITIRFETETELFVSLKSEDRNCAEAVMLQLETGGKWNVW</sequence>
<name>A0A1H3YI34_9BACT</name>
<dbReference type="EMBL" id="FNQY01000008">
    <property type="protein sequence ID" value="SEA10851.1"/>
    <property type="molecule type" value="Genomic_DNA"/>
</dbReference>
<proteinExistence type="predicted"/>
<evidence type="ECO:0000313" key="2">
    <source>
        <dbReference type="Proteomes" id="UP000199041"/>
    </source>
</evidence>
<dbReference type="Proteomes" id="UP000199041">
    <property type="component" value="Unassembled WGS sequence"/>
</dbReference>
<dbReference type="STRING" id="551991.SAMN05192529_10878"/>
<dbReference type="AlphaFoldDB" id="A0A1H3YI34"/>
<organism evidence="1 2">
    <name type="scientific">Arachidicoccus rhizosphaerae</name>
    <dbReference type="NCBI Taxonomy" id="551991"/>
    <lineage>
        <taxon>Bacteria</taxon>
        <taxon>Pseudomonadati</taxon>
        <taxon>Bacteroidota</taxon>
        <taxon>Chitinophagia</taxon>
        <taxon>Chitinophagales</taxon>
        <taxon>Chitinophagaceae</taxon>
        <taxon>Arachidicoccus</taxon>
    </lineage>
</organism>
<dbReference type="RefSeq" id="WP_091396610.1">
    <property type="nucleotide sequence ID" value="NZ_FNQY01000008.1"/>
</dbReference>
<reference evidence="1 2" key="1">
    <citation type="submission" date="2016-10" db="EMBL/GenBank/DDBJ databases">
        <authorList>
            <person name="de Groot N.N."/>
        </authorList>
    </citation>
    <scope>NUCLEOTIDE SEQUENCE [LARGE SCALE GENOMIC DNA]</scope>
    <source>
        <strain evidence="1 2">Vu-144</strain>
    </source>
</reference>
<evidence type="ECO:0000313" key="1">
    <source>
        <dbReference type="EMBL" id="SEA10851.1"/>
    </source>
</evidence>